<dbReference type="EMBL" id="BJUA01000016">
    <property type="protein sequence ID" value="GEK19054.1"/>
    <property type="molecule type" value="Genomic_DNA"/>
</dbReference>
<dbReference type="InterPro" id="IPR000462">
    <property type="entry name" value="CDP-OH_P_trans"/>
</dbReference>
<dbReference type="GO" id="GO:0008654">
    <property type="term" value="P:phospholipid biosynthetic process"/>
    <property type="evidence" value="ECO:0007669"/>
    <property type="project" value="InterPro"/>
</dbReference>
<proteinExistence type="inferred from homology"/>
<dbReference type="Pfam" id="PF01066">
    <property type="entry name" value="CDP-OH_P_transf"/>
    <property type="match status" value="1"/>
</dbReference>
<dbReference type="Proteomes" id="UP000321386">
    <property type="component" value="Unassembled WGS sequence"/>
</dbReference>
<keyword evidence="3" id="KW-0812">Transmembrane</keyword>
<dbReference type="GO" id="GO:0016020">
    <property type="term" value="C:membrane"/>
    <property type="evidence" value="ECO:0007669"/>
    <property type="project" value="InterPro"/>
</dbReference>
<dbReference type="InterPro" id="IPR048254">
    <property type="entry name" value="CDP_ALCOHOL_P_TRANSF_CS"/>
</dbReference>
<keyword evidence="5" id="KW-1185">Reference proteome</keyword>
<keyword evidence="3" id="KW-1133">Transmembrane helix</keyword>
<evidence type="ECO:0000313" key="4">
    <source>
        <dbReference type="EMBL" id="GEK19054.1"/>
    </source>
</evidence>
<name>A0A510UWI6_9CELL</name>
<evidence type="ECO:0000256" key="1">
    <source>
        <dbReference type="ARBA" id="ARBA00022679"/>
    </source>
</evidence>
<evidence type="ECO:0000256" key="2">
    <source>
        <dbReference type="RuleBase" id="RU003750"/>
    </source>
</evidence>
<dbReference type="AlphaFoldDB" id="A0A510UWI6"/>
<feature type="transmembrane region" description="Helical" evidence="3">
    <location>
        <begin position="145"/>
        <end position="167"/>
    </location>
</feature>
<comment type="similarity">
    <text evidence="2">Belongs to the CDP-alcohol phosphatidyltransferase class-I family.</text>
</comment>
<comment type="caution">
    <text evidence="4">The sequence shown here is derived from an EMBL/GenBank/DDBJ whole genome shotgun (WGS) entry which is preliminary data.</text>
</comment>
<feature type="transmembrane region" description="Helical" evidence="3">
    <location>
        <begin position="188"/>
        <end position="210"/>
    </location>
</feature>
<dbReference type="Gene3D" id="1.20.120.1760">
    <property type="match status" value="1"/>
</dbReference>
<dbReference type="GO" id="GO:0016780">
    <property type="term" value="F:phosphotransferase activity, for other substituted phosphate groups"/>
    <property type="evidence" value="ECO:0007669"/>
    <property type="project" value="InterPro"/>
</dbReference>
<feature type="transmembrane region" description="Helical" evidence="3">
    <location>
        <begin position="216"/>
        <end position="237"/>
    </location>
</feature>
<dbReference type="InterPro" id="IPR043130">
    <property type="entry name" value="CDP-OH_PTrfase_TM_dom"/>
</dbReference>
<dbReference type="OrthoDB" id="7390033at2"/>
<organism evidence="4 5">
    <name type="scientific">Cellulomonas persica</name>
    <dbReference type="NCBI Taxonomy" id="76861"/>
    <lineage>
        <taxon>Bacteria</taxon>
        <taxon>Bacillati</taxon>
        <taxon>Actinomycetota</taxon>
        <taxon>Actinomycetes</taxon>
        <taxon>Micrococcales</taxon>
        <taxon>Cellulomonadaceae</taxon>
        <taxon>Cellulomonas</taxon>
    </lineage>
</organism>
<gene>
    <name evidence="4" type="ORF">CPE01_27870</name>
</gene>
<evidence type="ECO:0000313" key="5">
    <source>
        <dbReference type="Proteomes" id="UP000321386"/>
    </source>
</evidence>
<evidence type="ECO:0000256" key="3">
    <source>
        <dbReference type="SAM" id="Phobius"/>
    </source>
</evidence>
<accession>A0A510UWI6</accession>
<keyword evidence="1 2" id="KW-0808">Transferase</keyword>
<protein>
    <submittedName>
        <fullName evidence="4">CDP-alcohol phosphatidyltransferase</fullName>
    </submittedName>
</protein>
<reference evidence="4 5" key="1">
    <citation type="submission" date="2019-07" db="EMBL/GenBank/DDBJ databases">
        <title>Whole genome shotgun sequence of Cellulomonas persica NBRC 101101.</title>
        <authorList>
            <person name="Hosoyama A."/>
            <person name="Uohara A."/>
            <person name="Ohji S."/>
            <person name="Ichikawa N."/>
        </authorList>
    </citation>
    <scope>NUCLEOTIDE SEQUENCE [LARGE SCALE GENOMIC DNA]</scope>
    <source>
        <strain evidence="4 5">NBRC 101101</strain>
    </source>
</reference>
<keyword evidence="3" id="KW-0472">Membrane</keyword>
<sequence>MPPGERSRSYREAYARLVAAQKTAARGAPAYSRYVNRRLGRFLAAWAYSRGLSPNQVTGLSALATFTGIALLALLPQTLWLGAVVAALLVLGYALDSADGQVARLSGTSSQAGEWLDHVVDSTKVVTLPLALLVGLARFGELGDGWLLIPLLHAVVGTVLFFAMILTEQMRRARGTTSVAEPGAAGRLRALLLVPTDYGVLCVSFLLLGFPLVFLSVYGLLVVCTTLFLVAALVKWFRELA</sequence>
<dbReference type="PROSITE" id="PS00379">
    <property type="entry name" value="CDP_ALCOHOL_P_TRANSF"/>
    <property type="match status" value="1"/>
</dbReference>